<comment type="caution">
    <text evidence="15">The sequence shown here is derived from an EMBL/GenBank/DDBJ whole genome shotgun (WGS) entry which is preliminary data.</text>
</comment>
<comment type="caution">
    <text evidence="11">Lacks conserved residue(s) required for the propagation of feature annotation.</text>
</comment>
<gene>
    <name evidence="15" type="ORF">K7432_008496</name>
</gene>
<evidence type="ECO:0000256" key="3">
    <source>
        <dbReference type="ARBA" id="ARBA00022490"/>
    </source>
</evidence>
<dbReference type="SMART" id="SM00562">
    <property type="entry name" value="NDK"/>
    <property type="match status" value="5"/>
</dbReference>
<feature type="binding site" evidence="11">
    <location>
        <position position="1023"/>
    </location>
    <ligand>
        <name>ATP</name>
        <dbReference type="ChEBI" id="CHEBI:30616"/>
    </ligand>
</feature>
<feature type="domain" description="Nucleoside diphosphate kinase-like" evidence="14">
    <location>
        <begin position="1116"/>
        <end position="1256"/>
    </location>
</feature>
<feature type="compositionally biased region" description="Acidic residues" evidence="13">
    <location>
        <begin position="576"/>
        <end position="585"/>
    </location>
</feature>
<evidence type="ECO:0000256" key="11">
    <source>
        <dbReference type="PROSITE-ProRule" id="PRU00706"/>
    </source>
</evidence>
<comment type="similarity">
    <text evidence="1 11 12">Belongs to the NDK family.</text>
</comment>
<feature type="binding site" evidence="11">
    <location>
        <position position="133"/>
    </location>
    <ligand>
        <name>ATP</name>
        <dbReference type="ChEBI" id="CHEBI:30616"/>
    </ligand>
</feature>
<dbReference type="PROSITE" id="PS00469">
    <property type="entry name" value="NDPK"/>
    <property type="match status" value="3"/>
</dbReference>
<evidence type="ECO:0000256" key="6">
    <source>
        <dbReference type="ARBA" id="ARBA00022741"/>
    </source>
</evidence>
<feature type="binding site" evidence="11">
    <location>
        <position position="1230"/>
    </location>
    <ligand>
        <name>ATP</name>
        <dbReference type="ChEBI" id="CHEBI:30616"/>
    </ligand>
</feature>
<feature type="active site" description="Pros-phosphohistidine intermediate" evidence="11">
    <location>
        <position position="1084"/>
    </location>
</feature>
<evidence type="ECO:0000313" key="16">
    <source>
        <dbReference type="Proteomes" id="UP001479436"/>
    </source>
</evidence>
<feature type="binding site" evidence="11">
    <location>
        <position position="975"/>
    </location>
    <ligand>
        <name>ATP</name>
        <dbReference type="ChEBI" id="CHEBI:30616"/>
    </ligand>
</feature>
<keyword evidence="5" id="KW-0479">Metal-binding</keyword>
<keyword evidence="16" id="KW-1185">Reference proteome</keyword>
<keyword evidence="10" id="KW-0546">Nucleotide metabolism</keyword>
<dbReference type="InterPro" id="IPR036850">
    <property type="entry name" value="NDK-like_dom_sf"/>
</dbReference>
<feature type="domain" description="Nucleoside diphosphate kinase-like" evidence="14">
    <location>
        <begin position="174"/>
        <end position="313"/>
    </location>
</feature>
<dbReference type="EMBL" id="JASJQH010000474">
    <property type="protein sequence ID" value="KAK9764196.1"/>
    <property type="molecule type" value="Genomic_DNA"/>
</dbReference>
<name>A0ABR2WRQ8_9FUNG</name>
<feature type="compositionally biased region" description="Acidic residues" evidence="13">
    <location>
        <begin position="528"/>
        <end position="539"/>
    </location>
</feature>
<feature type="binding site" evidence="11">
    <location>
        <position position="1057"/>
    </location>
    <ligand>
        <name>ATP</name>
        <dbReference type="ChEBI" id="CHEBI:30616"/>
    </ligand>
</feature>
<feature type="active site" description="Pros-phosphohistidine intermediate" evidence="11">
    <location>
        <position position="136"/>
    </location>
</feature>
<protein>
    <recommendedName>
        <fullName evidence="2">Nucleoside diphosphate kinase</fullName>
    </recommendedName>
</protein>
<accession>A0ABR2WRQ8</accession>
<keyword evidence="7" id="KW-0418">Kinase</keyword>
<organism evidence="15 16">
    <name type="scientific">Basidiobolus ranarum</name>
    <dbReference type="NCBI Taxonomy" id="34480"/>
    <lineage>
        <taxon>Eukaryota</taxon>
        <taxon>Fungi</taxon>
        <taxon>Fungi incertae sedis</taxon>
        <taxon>Zoopagomycota</taxon>
        <taxon>Entomophthoromycotina</taxon>
        <taxon>Basidiobolomycetes</taxon>
        <taxon>Basidiobolales</taxon>
        <taxon>Basidiobolaceae</taxon>
        <taxon>Basidiobolus</taxon>
    </lineage>
</organism>
<feature type="non-terminal residue" evidence="15">
    <location>
        <position position="1419"/>
    </location>
</feature>
<feature type="binding site" evidence="11">
    <location>
        <position position="123"/>
    </location>
    <ligand>
        <name>ATP</name>
        <dbReference type="ChEBI" id="CHEBI:30616"/>
    </ligand>
</feature>
<evidence type="ECO:0000256" key="4">
    <source>
        <dbReference type="ARBA" id="ARBA00022679"/>
    </source>
</evidence>
<dbReference type="Proteomes" id="UP001479436">
    <property type="component" value="Unassembled WGS sequence"/>
</dbReference>
<evidence type="ECO:0000256" key="12">
    <source>
        <dbReference type="RuleBase" id="RU004011"/>
    </source>
</evidence>
<dbReference type="Pfam" id="PF00334">
    <property type="entry name" value="NDK"/>
    <property type="match status" value="5"/>
</dbReference>
<dbReference type="PANTHER" id="PTHR46161">
    <property type="entry name" value="NUCLEOSIDE DIPHOSPHATE KINASE"/>
    <property type="match status" value="1"/>
</dbReference>
<feature type="compositionally biased region" description="Low complexity" evidence="13">
    <location>
        <begin position="1303"/>
        <end position="1313"/>
    </location>
</feature>
<feature type="binding site" evidence="11">
    <location>
        <position position="1124"/>
    </location>
    <ligand>
        <name>ATP</name>
        <dbReference type="ChEBI" id="CHEBI:30616"/>
    </ligand>
</feature>
<evidence type="ECO:0000256" key="1">
    <source>
        <dbReference type="ARBA" id="ARBA00008142"/>
    </source>
</evidence>
<evidence type="ECO:0000256" key="7">
    <source>
        <dbReference type="ARBA" id="ARBA00022777"/>
    </source>
</evidence>
<dbReference type="PRINTS" id="PR01243">
    <property type="entry name" value="NUCDPKINASE"/>
</dbReference>
<feature type="compositionally biased region" description="Basic and acidic residues" evidence="13">
    <location>
        <begin position="432"/>
        <end position="444"/>
    </location>
</feature>
<feature type="binding site" evidence="11">
    <location>
        <position position="103"/>
    </location>
    <ligand>
        <name>ATP</name>
        <dbReference type="ChEBI" id="CHEBI:30616"/>
    </ligand>
</feature>
<feature type="active site" description="Pros-phosphohistidine intermediate" evidence="11">
    <location>
        <position position="1233"/>
    </location>
</feature>
<dbReference type="InterPro" id="IPR001564">
    <property type="entry name" value="Nucleoside_diP_kinase"/>
</dbReference>
<feature type="binding site" evidence="11">
    <location>
        <position position="1071"/>
    </location>
    <ligand>
        <name>ATP</name>
        <dbReference type="ChEBI" id="CHEBI:30616"/>
    </ligand>
</feature>
<feature type="compositionally biased region" description="Basic and acidic residues" evidence="13">
    <location>
        <begin position="547"/>
        <end position="557"/>
    </location>
</feature>
<feature type="binding site" evidence="11">
    <location>
        <position position="1051"/>
    </location>
    <ligand>
        <name>ATP</name>
        <dbReference type="ChEBI" id="CHEBI:30616"/>
    </ligand>
</feature>
<feature type="compositionally biased region" description="Acidic residues" evidence="13">
    <location>
        <begin position="422"/>
        <end position="431"/>
    </location>
</feature>
<dbReference type="InterPro" id="IPR023005">
    <property type="entry name" value="Nucleoside_diP_kinase_AS"/>
</dbReference>
<feature type="domain" description="Nucleoside diphosphate kinase-like" evidence="14">
    <location>
        <begin position="19"/>
        <end position="158"/>
    </location>
</feature>
<feature type="binding site" evidence="11">
    <location>
        <position position="109"/>
    </location>
    <ligand>
        <name>ATP</name>
        <dbReference type="ChEBI" id="CHEBI:30616"/>
    </ligand>
</feature>
<feature type="compositionally biased region" description="Acidic residues" evidence="13">
    <location>
        <begin position="469"/>
        <end position="490"/>
    </location>
</feature>
<keyword evidence="9" id="KW-0460">Magnesium</keyword>
<evidence type="ECO:0000256" key="8">
    <source>
        <dbReference type="ARBA" id="ARBA00022840"/>
    </source>
</evidence>
<reference evidence="15 16" key="1">
    <citation type="submission" date="2023-04" db="EMBL/GenBank/DDBJ databases">
        <title>Genome of Basidiobolus ranarum AG-B5.</title>
        <authorList>
            <person name="Stajich J.E."/>
            <person name="Carter-House D."/>
            <person name="Gryganskyi A."/>
        </authorList>
    </citation>
    <scope>NUCLEOTIDE SEQUENCE [LARGE SCALE GENOMIC DNA]</scope>
    <source>
        <strain evidence="15 16">AG-B5</strain>
    </source>
</reference>
<keyword evidence="6" id="KW-0547">Nucleotide-binding</keyword>
<evidence type="ECO:0000256" key="9">
    <source>
        <dbReference type="ARBA" id="ARBA00022842"/>
    </source>
</evidence>
<feature type="active site" description="Pros-phosphohistidine intermediate" evidence="11">
    <location>
        <position position="291"/>
    </location>
</feature>
<feature type="region of interest" description="Disordered" evidence="13">
    <location>
        <begin position="1253"/>
        <end position="1419"/>
    </location>
</feature>
<feature type="binding site" evidence="11">
    <location>
        <position position="27"/>
    </location>
    <ligand>
        <name>ATP</name>
        <dbReference type="ChEBI" id="CHEBI:30616"/>
    </ligand>
</feature>
<keyword evidence="4" id="KW-0808">Transferase</keyword>
<feature type="compositionally biased region" description="Low complexity" evidence="13">
    <location>
        <begin position="1350"/>
        <end position="1374"/>
    </location>
</feature>
<dbReference type="InterPro" id="IPR034907">
    <property type="entry name" value="NDK-like_dom"/>
</dbReference>
<feature type="compositionally biased region" description="Basic and acidic residues" evidence="13">
    <location>
        <begin position="586"/>
        <end position="601"/>
    </location>
</feature>
<evidence type="ECO:0000256" key="2">
    <source>
        <dbReference type="ARBA" id="ARBA00017632"/>
    </source>
</evidence>
<feature type="binding site" evidence="11">
    <location>
        <position position="1200"/>
    </location>
    <ligand>
        <name>ATP</name>
        <dbReference type="ChEBI" id="CHEBI:30616"/>
    </ligand>
</feature>
<feature type="compositionally biased region" description="Basic and acidic residues" evidence="13">
    <location>
        <begin position="802"/>
        <end position="811"/>
    </location>
</feature>
<proteinExistence type="inferred from homology"/>
<feature type="active site" description="Pros-phosphohistidine intermediate" evidence="11">
    <location>
        <position position="771"/>
    </location>
</feature>
<evidence type="ECO:0000259" key="14">
    <source>
        <dbReference type="SMART" id="SM00562"/>
    </source>
</evidence>
<evidence type="ECO:0000313" key="15">
    <source>
        <dbReference type="EMBL" id="KAK9764196.1"/>
    </source>
</evidence>
<feature type="binding site" evidence="11">
    <location>
        <position position="75"/>
    </location>
    <ligand>
        <name>ATP</name>
        <dbReference type="ChEBI" id="CHEBI:30616"/>
    </ligand>
</feature>
<keyword evidence="3" id="KW-0963">Cytoplasm</keyword>
<feature type="region of interest" description="Disordered" evidence="13">
    <location>
        <begin position="346"/>
        <end position="623"/>
    </location>
</feature>
<evidence type="ECO:0000256" key="5">
    <source>
        <dbReference type="ARBA" id="ARBA00022723"/>
    </source>
</evidence>
<feature type="compositionally biased region" description="Polar residues" evidence="13">
    <location>
        <begin position="401"/>
        <end position="414"/>
    </location>
</feature>
<dbReference type="PANTHER" id="PTHR46161:SF3">
    <property type="entry name" value="NUCLEOSIDE DIPHOSPHATE KINASE DDB_G0292928-RELATED"/>
    <property type="match status" value="1"/>
</dbReference>
<dbReference type="Gene3D" id="3.30.70.141">
    <property type="entry name" value="Nucleoside diphosphate kinase-like domain"/>
    <property type="match status" value="5"/>
</dbReference>
<evidence type="ECO:0000256" key="10">
    <source>
        <dbReference type="ARBA" id="ARBA00023080"/>
    </source>
</evidence>
<feature type="region of interest" description="Disordered" evidence="13">
    <location>
        <begin position="788"/>
        <end position="946"/>
    </location>
</feature>
<feature type="binding site" evidence="11">
    <location>
        <position position="1081"/>
    </location>
    <ligand>
        <name>ATP</name>
        <dbReference type="ChEBI" id="CHEBI:30616"/>
    </ligand>
</feature>
<feature type="binding site" evidence="11">
    <location>
        <position position="1206"/>
    </location>
    <ligand>
        <name>ATP</name>
        <dbReference type="ChEBI" id="CHEBI:30616"/>
    </ligand>
</feature>
<feature type="binding site" evidence="11">
    <location>
        <position position="1220"/>
    </location>
    <ligand>
        <name>ATP</name>
        <dbReference type="ChEBI" id="CHEBI:30616"/>
    </ligand>
</feature>
<evidence type="ECO:0000256" key="13">
    <source>
        <dbReference type="SAM" id="MobiDB-lite"/>
    </source>
</evidence>
<feature type="compositionally biased region" description="Polar residues" evidence="13">
    <location>
        <begin position="814"/>
        <end position="834"/>
    </location>
</feature>
<dbReference type="SUPFAM" id="SSF54919">
    <property type="entry name" value="Nucleoside diphosphate kinase, NDK"/>
    <property type="match status" value="5"/>
</dbReference>
<feature type="binding site" evidence="11">
    <location>
        <position position="1172"/>
    </location>
    <ligand>
        <name>ATP</name>
        <dbReference type="ChEBI" id="CHEBI:30616"/>
    </ligand>
</feature>
<feature type="domain" description="Nucleoside diphosphate kinase-like" evidence="14">
    <location>
        <begin position="967"/>
        <end position="1107"/>
    </location>
</feature>
<sequence>MAPEPTDVDSQNFEEQNQIESTLALIKPDCLTPHRIQAIKDLVQLAGFELVRQKKFWFTRESASEFYLEHKDKPFFEELISYITCAPVMAFELRQDDAVQIWRKLLGPTDPEVARDTDVNSIRAMFGVDITKNAVHGSDSVEAAKREIEFVFANSIHTMVSDSKEHGDDTLFKSEYTLGMIKPDAVAAGHSDTILKAINYKGFEVLNFEKLQLTEDQVKEFYKDQKSKPFYKDLISFMTSGEVHVVLLKGINAVRGWREMMGPADVEVARITRPQSICALYGTDEVKNAIHGSESKEAANREITFFFPQFFESLTAGVDVDNTEAPIESDVIQSTTENDQEEVLEDQKESLELSQEDSTEQVDAKVNGEQSNEEAALTNGEQSNEETALINGEQTIEETDLTNGDQTNEETVSVNEEKTNEEADLVTEENESENHVESLDLQKQDDEEQTEATDVVDSNVLPQDNHVEDSEESSPPDVEQESNLEVEEGNDGTKDVVSQELESEEPVQHESDTVEPVVEDQDSKAIEDSEVTEEVDNSNEDNTSSQPHEDAEVHEVVDSDSVAPADSEIPEPSIENNDEVVTDDITELKETETHEPHREDVSAEESALLPEKTPEEALNEVPVIPVADEQADTENTNVTEELATEDDKLEVSNEEQTFVLIKPDVYGTSRQEDILQLIEEKKFVVVKSEEVTFSKSLAEEFYSEYKEKRFFENIVNLLTSAPSLAMVLEKENAVQEWRSLMGPANSLKAKFESHGSIRALYGTDSVKNAVHGSDSIANAKREIGIVFGQTKSQDEPEYEVPVSKEDSHTEADVMTSSEVNQQPEDVVEASNQEDSQAEKDVATPSEEAVEASNQEDSQPAEDVADSQPQEVADTEIQNVTDDEPPKNGDDVLPEDVESQPGLESAEVQSEGTAEVLNEDAVATAENPSDAVPEEANPEPEKDISVDHAGSVDEPAEQEATTETQAQLERTLALIKPDAYGAGNKAAIIDIIKKDGFAIIKEKEITLTKSQAEEFYKEHTGKPFFEGLVEFMTSQPIYALILEKNNAIKAWRDLIGPTNSIKAKEENPQCIRALFGTDGSHNAVHGSDSVDSATREIKIVFSPSSTSASSNVSQSDIEQTLALIKPDAYGAGRKINIQKIIKKEGFTIVKEKEVRLTRLKAKEFYAEHDGKPFFEKLITWMSSAPVYAMVLRKEGAVKAWRDLMGPTNSVKAKEAAPKSIRALYGTDGSKNAVHGSDSFSSASREIKIVFGNADSASNGAKKPTRSPVMRAAPPNGSRATTTQAKPRPVSVSDATTAKRSVRPAAGSTTASATAPKRSSMPPSGRSPITGEQAKVAASKDGTRTRVPSTLRTATKPATTTTATSRTSAPKPAPTTKVSSVASSRKPVESKGAPAHVGPTRPVATRPRPSSAASKDRATSV</sequence>
<feature type="domain" description="Nucleoside diphosphate kinase-like" evidence="14">
    <location>
        <begin position="654"/>
        <end position="794"/>
    </location>
</feature>
<keyword evidence="8" id="KW-0067">ATP-binding</keyword>
<dbReference type="PROSITE" id="PS51374">
    <property type="entry name" value="NDPK_LIKE"/>
    <property type="match status" value="5"/>
</dbReference>